<name>A0AAV5QL03_9ASCO</name>
<dbReference type="AlphaFoldDB" id="A0AAV5QL03"/>
<keyword evidence="2" id="KW-1185">Reference proteome</keyword>
<gene>
    <name evidence="1" type="ORF">DASC09_029600</name>
</gene>
<accession>A0AAV5QL03</accession>
<sequence length="116" mass="13478">MSTARCYEFFPDLPKMDFLTENIILRVYDPDFAQDFRKSYESRKETYSIKKLMGFVAEEYDRKLEYLLNIDKSLAPKILHNGPVMLWDNDCIKFAGLAIITTEMARGGVESDTGEF</sequence>
<dbReference type="RefSeq" id="XP_064852635.1">
    <property type="nucleotide sequence ID" value="XM_064996563.1"/>
</dbReference>
<evidence type="ECO:0000313" key="2">
    <source>
        <dbReference type="Proteomes" id="UP001360560"/>
    </source>
</evidence>
<protein>
    <submittedName>
        <fullName evidence="1">Uncharacterized protein</fullName>
    </submittedName>
</protein>
<organism evidence="1 2">
    <name type="scientific">Saccharomycopsis crataegensis</name>
    <dbReference type="NCBI Taxonomy" id="43959"/>
    <lineage>
        <taxon>Eukaryota</taxon>
        <taxon>Fungi</taxon>
        <taxon>Dikarya</taxon>
        <taxon>Ascomycota</taxon>
        <taxon>Saccharomycotina</taxon>
        <taxon>Saccharomycetes</taxon>
        <taxon>Saccharomycopsidaceae</taxon>
        <taxon>Saccharomycopsis</taxon>
    </lineage>
</organism>
<dbReference type="GeneID" id="90073614"/>
<comment type="caution">
    <text evidence="1">The sequence shown here is derived from an EMBL/GenBank/DDBJ whole genome shotgun (WGS) entry which is preliminary data.</text>
</comment>
<proteinExistence type="predicted"/>
<reference evidence="1 2" key="1">
    <citation type="journal article" date="2023" name="Elife">
        <title>Identification of key yeast species and microbe-microbe interactions impacting larval growth of Drosophila in the wild.</title>
        <authorList>
            <person name="Mure A."/>
            <person name="Sugiura Y."/>
            <person name="Maeda R."/>
            <person name="Honda K."/>
            <person name="Sakurai N."/>
            <person name="Takahashi Y."/>
            <person name="Watada M."/>
            <person name="Katoh T."/>
            <person name="Gotoh A."/>
            <person name="Gotoh Y."/>
            <person name="Taniguchi I."/>
            <person name="Nakamura K."/>
            <person name="Hayashi T."/>
            <person name="Katayama T."/>
            <person name="Uemura T."/>
            <person name="Hattori Y."/>
        </authorList>
    </citation>
    <scope>NUCLEOTIDE SEQUENCE [LARGE SCALE GENOMIC DNA]</scope>
    <source>
        <strain evidence="1 2">SC-9</strain>
    </source>
</reference>
<dbReference type="EMBL" id="BTFZ01000010">
    <property type="protein sequence ID" value="GMM35635.1"/>
    <property type="molecule type" value="Genomic_DNA"/>
</dbReference>
<evidence type="ECO:0000313" key="1">
    <source>
        <dbReference type="EMBL" id="GMM35635.1"/>
    </source>
</evidence>
<dbReference type="Proteomes" id="UP001360560">
    <property type="component" value="Unassembled WGS sequence"/>
</dbReference>